<evidence type="ECO:0000256" key="2">
    <source>
        <dbReference type="ARBA" id="ARBA00004834"/>
    </source>
</evidence>
<keyword evidence="6 10" id="KW-0378">Hydrolase</keyword>
<dbReference type="InterPro" id="IPR013780">
    <property type="entry name" value="Glyco_hydro_b"/>
</dbReference>
<dbReference type="GO" id="GO:0046373">
    <property type="term" value="P:L-arabinose metabolic process"/>
    <property type="evidence" value="ECO:0007669"/>
    <property type="project" value="InterPro"/>
</dbReference>
<dbReference type="Gene3D" id="3.20.20.80">
    <property type="entry name" value="Glycosidases"/>
    <property type="match status" value="1"/>
</dbReference>
<evidence type="ECO:0000256" key="5">
    <source>
        <dbReference type="ARBA" id="ARBA00022729"/>
    </source>
</evidence>
<keyword evidence="5 8" id="KW-0732">Signal</keyword>
<name>A0AAN6SRD9_9PEZI</name>
<dbReference type="Pfam" id="PF22848">
    <property type="entry name" value="ASD1_dom"/>
    <property type="match status" value="1"/>
</dbReference>
<feature type="chain" id="PRO_5042852436" description="non-reducing end alpha-L-arabinofuranosidase" evidence="8">
    <location>
        <begin position="21"/>
        <end position="646"/>
    </location>
</feature>
<organism evidence="10 11">
    <name type="scientific">Parachaetomium inaequale</name>
    <dbReference type="NCBI Taxonomy" id="2588326"/>
    <lineage>
        <taxon>Eukaryota</taxon>
        <taxon>Fungi</taxon>
        <taxon>Dikarya</taxon>
        <taxon>Ascomycota</taxon>
        <taxon>Pezizomycotina</taxon>
        <taxon>Sordariomycetes</taxon>
        <taxon>Sordariomycetidae</taxon>
        <taxon>Sordariales</taxon>
        <taxon>Chaetomiaceae</taxon>
        <taxon>Parachaetomium</taxon>
    </lineage>
</organism>
<comment type="pathway">
    <text evidence="2">Glycan metabolism; L-arabinan degradation.</text>
</comment>
<evidence type="ECO:0000256" key="7">
    <source>
        <dbReference type="ARBA" id="ARBA00023180"/>
    </source>
</evidence>
<dbReference type="PANTHER" id="PTHR31776">
    <property type="entry name" value="ALPHA-L-ARABINOFURANOSIDASE 1"/>
    <property type="match status" value="1"/>
</dbReference>
<dbReference type="InterPro" id="IPR051563">
    <property type="entry name" value="Glycosyl_Hydrolase_51"/>
</dbReference>
<evidence type="ECO:0000256" key="3">
    <source>
        <dbReference type="ARBA" id="ARBA00007186"/>
    </source>
</evidence>
<proteinExistence type="inferred from homology"/>
<evidence type="ECO:0000256" key="4">
    <source>
        <dbReference type="ARBA" id="ARBA00012670"/>
    </source>
</evidence>
<feature type="domain" description="Alpha-L-arabinofuranosidase C-terminal" evidence="9">
    <location>
        <begin position="430"/>
        <end position="635"/>
    </location>
</feature>
<comment type="catalytic activity">
    <reaction evidence="1">
        <text>Hydrolysis of terminal non-reducing alpha-L-arabinofuranoside residues in alpha-L-arabinosides.</text>
        <dbReference type="EC" id="3.2.1.55"/>
    </reaction>
</comment>
<comment type="caution">
    <text evidence="10">The sequence shown here is derived from an EMBL/GenBank/DDBJ whole genome shotgun (WGS) entry which is preliminary data.</text>
</comment>
<dbReference type="EMBL" id="MU854405">
    <property type="protein sequence ID" value="KAK4039278.1"/>
    <property type="molecule type" value="Genomic_DNA"/>
</dbReference>
<dbReference type="InterPro" id="IPR055235">
    <property type="entry name" value="ASD1_cat"/>
</dbReference>
<gene>
    <name evidence="10" type="ORF">C8A01DRAFT_47235</name>
</gene>
<dbReference type="GO" id="GO:0046556">
    <property type="term" value="F:alpha-L-arabinofuranosidase activity"/>
    <property type="evidence" value="ECO:0007669"/>
    <property type="project" value="UniProtKB-EC"/>
</dbReference>
<dbReference type="Gene3D" id="2.60.40.1180">
    <property type="entry name" value="Golgi alpha-mannosidase II"/>
    <property type="match status" value="1"/>
</dbReference>
<protein>
    <recommendedName>
        <fullName evidence="4">non-reducing end alpha-L-arabinofuranosidase</fullName>
        <ecNumber evidence="4">3.2.1.55</ecNumber>
    </recommendedName>
</protein>
<sequence length="646" mass="70785">MAPLSLRALSLLALAGAAAAVSLSVSNSGGNATSPYMYGIMFEDINQSGDGGLYAELIRNRAFQNGTLDSWSAVGRSTLTLDTSTPLSAALPHSVKVTSGKGRAGLKNPGYWGIDVKKTDKYSGSFYSYGAYNGSFTASLVSDITNETLAITKIKSKSVADAWTEHKFELLPSKSAANSNNSFVLEFRPCRPTELKFNLISLFPPTYKNRPNGMRRELMEKLKDLNPSFLRIPGGNNLEGNYAGNYWNWSTTLGPLTERPGRMGVWTYPNTDGLGLVEYMHWAEDLDVEVVLAVAAGLYLNGEVVPQAELGIFVQDALNELEFLMGDVSTPYGALRAKLGYPKPWKIKFVEVGNEDNLWGGLDSYKSYRLQMFYDAIKAKYPDIFIFSSTDEFIYKESGRDYHKYTRPDYFVAQYGKFDNWSAGSPIIVGEYATVQNNTGKLEDTDWDAPKNQWSNWIGSVAEAVFLLGTERNGDRVWGTTFAPLLQNLNSYQWAPDLISFTADPADTTVSVSYPILKLFSDNRITHTLPTKAIGSNSSSSNSLYWVAGRGGSPHDSSYILKAAVYNSTSGADVPLRVTFEGLKRGARAQLTVLTADEGAWAHNTPASKDAVRTTVKSLTAGEGGQIEFSLPDLSVAVLVAEFSWK</sequence>
<reference evidence="11" key="1">
    <citation type="journal article" date="2023" name="Mol. Phylogenet. Evol.">
        <title>Genome-scale phylogeny and comparative genomics of the fungal order Sordariales.</title>
        <authorList>
            <person name="Hensen N."/>
            <person name="Bonometti L."/>
            <person name="Westerberg I."/>
            <person name="Brannstrom I.O."/>
            <person name="Guillou S."/>
            <person name="Cros-Aarteil S."/>
            <person name="Calhoun S."/>
            <person name="Haridas S."/>
            <person name="Kuo A."/>
            <person name="Mondo S."/>
            <person name="Pangilinan J."/>
            <person name="Riley R."/>
            <person name="LaButti K."/>
            <person name="Andreopoulos B."/>
            <person name="Lipzen A."/>
            <person name="Chen C."/>
            <person name="Yan M."/>
            <person name="Daum C."/>
            <person name="Ng V."/>
            <person name="Clum A."/>
            <person name="Steindorff A."/>
            <person name="Ohm R.A."/>
            <person name="Martin F."/>
            <person name="Silar P."/>
            <person name="Natvig D.O."/>
            <person name="Lalanne C."/>
            <person name="Gautier V."/>
            <person name="Ament-Velasquez S.L."/>
            <person name="Kruys A."/>
            <person name="Hutchinson M.I."/>
            <person name="Powell A.J."/>
            <person name="Barry K."/>
            <person name="Miller A.N."/>
            <person name="Grigoriev I.V."/>
            <person name="Debuchy R."/>
            <person name="Gladieux P."/>
            <person name="Hiltunen Thoren M."/>
            <person name="Johannesson H."/>
        </authorList>
    </citation>
    <scope>NUCLEOTIDE SEQUENCE [LARGE SCALE GENOMIC DNA]</scope>
    <source>
        <strain evidence="11">CBS 284.82</strain>
    </source>
</reference>
<dbReference type="EC" id="3.2.1.55" evidence="4"/>
<keyword evidence="11" id="KW-1185">Reference proteome</keyword>
<accession>A0AAN6SRD9</accession>
<feature type="signal peptide" evidence="8">
    <location>
        <begin position="1"/>
        <end position="20"/>
    </location>
</feature>
<evidence type="ECO:0000256" key="1">
    <source>
        <dbReference type="ARBA" id="ARBA00001462"/>
    </source>
</evidence>
<dbReference type="Gene3D" id="2.60.120.260">
    <property type="entry name" value="Galactose-binding domain-like"/>
    <property type="match status" value="1"/>
</dbReference>
<dbReference type="AlphaFoldDB" id="A0AAN6SRD9"/>
<dbReference type="SUPFAM" id="SSF51445">
    <property type="entry name" value="(Trans)glycosidases"/>
    <property type="match status" value="1"/>
</dbReference>
<evidence type="ECO:0000259" key="9">
    <source>
        <dbReference type="SMART" id="SM00813"/>
    </source>
</evidence>
<dbReference type="Pfam" id="PF06964">
    <property type="entry name" value="Alpha-L-AF_C"/>
    <property type="match status" value="1"/>
</dbReference>
<dbReference type="Proteomes" id="UP001303115">
    <property type="component" value="Unassembled WGS sequence"/>
</dbReference>
<dbReference type="PANTHER" id="PTHR31776:SF0">
    <property type="entry name" value="ALPHA-L-ARABINOFURANOSIDASE 1"/>
    <property type="match status" value="1"/>
</dbReference>
<evidence type="ECO:0000256" key="8">
    <source>
        <dbReference type="SAM" id="SignalP"/>
    </source>
</evidence>
<keyword evidence="7" id="KW-0325">Glycoprotein</keyword>
<dbReference type="InterPro" id="IPR017853">
    <property type="entry name" value="GH"/>
</dbReference>
<evidence type="ECO:0000256" key="6">
    <source>
        <dbReference type="ARBA" id="ARBA00022801"/>
    </source>
</evidence>
<comment type="similarity">
    <text evidence="3">Belongs to the glycosyl hydrolase 51 family.</text>
</comment>
<dbReference type="InterPro" id="IPR010720">
    <property type="entry name" value="Alpha-L-AF_C"/>
</dbReference>
<dbReference type="SMART" id="SM00813">
    <property type="entry name" value="Alpha-L-AF_C"/>
    <property type="match status" value="1"/>
</dbReference>
<evidence type="ECO:0000313" key="10">
    <source>
        <dbReference type="EMBL" id="KAK4039278.1"/>
    </source>
</evidence>
<evidence type="ECO:0000313" key="11">
    <source>
        <dbReference type="Proteomes" id="UP001303115"/>
    </source>
</evidence>